<evidence type="ECO:0000313" key="2">
    <source>
        <dbReference type="Proteomes" id="UP000321938"/>
    </source>
</evidence>
<organism evidence="1 2">
    <name type="scientific">Psychroserpens burtonensis</name>
    <dbReference type="NCBI Taxonomy" id="49278"/>
    <lineage>
        <taxon>Bacteria</taxon>
        <taxon>Pseudomonadati</taxon>
        <taxon>Bacteroidota</taxon>
        <taxon>Flavobacteriia</taxon>
        <taxon>Flavobacteriales</taxon>
        <taxon>Flavobacteriaceae</taxon>
        <taxon>Psychroserpens</taxon>
    </lineage>
</organism>
<proteinExistence type="predicted"/>
<keyword evidence="2" id="KW-1185">Reference proteome</keyword>
<dbReference type="STRING" id="1123037.GCA_000425305_02850"/>
<comment type="caution">
    <text evidence="1">The sequence shown here is derived from an EMBL/GenBank/DDBJ whole genome shotgun (WGS) entry which is preliminary data.</text>
</comment>
<reference evidence="1 2" key="1">
    <citation type="submission" date="2019-08" db="EMBL/GenBank/DDBJ databases">
        <title>Genome of Psychroserpens burtonensis ACAM 167.</title>
        <authorList>
            <person name="Bowman J.P."/>
        </authorList>
    </citation>
    <scope>NUCLEOTIDE SEQUENCE [LARGE SCALE GENOMIC DNA]</scope>
    <source>
        <strain evidence="1 2">ACAM 167</strain>
    </source>
</reference>
<gene>
    <name evidence="1" type="ORF">ES692_01255</name>
</gene>
<dbReference type="AlphaFoldDB" id="A0A5C7BFF0"/>
<dbReference type="OrthoDB" id="9856585at2"/>
<sequence length="89" mass="10607">MRVKGISEFMDRCPNDKFFKSITMIYSLSQFDNQINTNLNENESAYSALLSVLKYYKNIVELDSSYNNSTLEEYLELSEKEFRKKIRRL</sequence>
<protein>
    <submittedName>
        <fullName evidence="1">Uncharacterized protein</fullName>
    </submittedName>
</protein>
<accession>A0A5C7BFF0</accession>
<dbReference type="Proteomes" id="UP000321938">
    <property type="component" value="Unassembled WGS sequence"/>
</dbReference>
<name>A0A5C7BFF0_9FLAO</name>
<dbReference type="EMBL" id="VOSB01000002">
    <property type="protein sequence ID" value="TXE19915.1"/>
    <property type="molecule type" value="Genomic_DNA"/>
</dbReference>
<evidence type="ECO:0000313" key="1">
    <source>
        <dbReference type="EMBL" id="TXE19915.1"/>
    </source>
</evidence>